<reference evidence="8" key="1">
    <citation type="submission" date="2024-06" db="EMBL/GenBank/DDBJ databases">
        <title>Caulobacter inopinatus, sp. nov.</title>
        <authorList>
            <person name="Donachie S.P."/>
        </authorList>
    </citation>
    <scope>NUCLEOTIDE SEQUENCE</scope>
    <source>
        <strain evidence="8">73W</strain>
    </source>
</reference>
<evidence type="ECO:0000256" key="1">
    <source>
        <dbReference type="ARBA" id="ARBA00004651"/>
    </source>
</evidence>
<evidence type="ECO:0000256" key="6">
    <source>
        <dbReference type="SAM" id="Phobius"/>
    </source>
</evidence>
<organism evidence="8">
    <name type="scientific">Caulobacter sp. 73W</name>
    <dbReference type="NCBI Taxonomy" id="3161137"/>
    <lineage>
        <taxon>Bacteria</taxon>
        <taxon>Pseudomonadati</taxon>
        <taxon>Pseudomonadota</taxon>
        <taxon>Alphaproteobacteria</taxon>
        <taxon>Caulobacterales</taxon>
        <taxon>Caulobacteraceae</taxon>
        <taxon>Caulobacter</taxon>
    </lineage>
</organism>
<dbReference type="Pfam" id="PF00482">
    <property type="entry name" value="T2SSF"/>
    <property type="match status" value="1"/>
</dbReference>
<dbReference type="InterPro" id="IPR042094">
    <property type="entry name" value="T2SS_GspF_sf"/>
</dbReference>
<sequence>MIWMLAGLLLLLAMAGGAVLARRARERSLAVLTKRLEALEQKADHDVVRRRLEDYAGRWRWAHTLLAQADLEPERSKLATGVAVAAGICVLAGFINGPLGFIGAAVLLCLAAVVAVVFIAARRRNVFIAGLPYLLDAIRQSLSSGSSLHQAILRGVQTAPEAVRRYLEPAARRIDHGDAVHDAVAWAADQVDIEELHMLSVALEINARHGGAVTPILTGLARLLRNRARTERELKASTSQIRTSANVLTLTPIAAAGLGASMNPQYVSFLTSTQQGAMLLAIAGSLMLIGVVLIRRLLRLSY</sequence>
<feature type="transmembrane region" description="Helical" evidence="6">
    <location>
        <begin position="245"/>
        <end position="264"/>
    </location>
</feature>
<protein>
    <submittedName>
        <fullName evidence="8">Type II secretion system F family protein</fullName>
    </submittedName>
</protein>
<dbReference type="GO" id="GO:0005886">
    <property type="term" value="C:plasma membrane"/>
    <property type="evidence" value="ECO:0007669"/>
    <property type="project" value="UniProtKB-SubCell"/>
</dbReference>
<dbReference type="Gene3D" id="1.20.81.30">
    <property type="entry name" value="Type II secretion system (T2SS), domain F"/>
    <property type="match status" value="1"/>
</dbReference>
<evidence type="ECO:0000259" key="7">
    <source>
        <dbReference type="Pfam" id="PF00482"/>
    </source>
</evidence>
<dbReference type="InterPro" id="IPR018076">
    <property type="entry name" value="T2SS_GspF_dom"/>
</dbReference>
<feature type="transmembrane region" description="Helical" evidence="6">
    <location>
        <begin position="101"/>
        <end position="121"/>
    </location>
</feature>
<keyword evidence="5 6" id="KW-0472">Membrane</keyword>
<keyword evidence="2" id="KW-1003">Cell membrane</keyword>
<dbReference type="PANTHER" id="PTHR35007:SF1">
    <property type="entry name" value="PILUS ASSEMBLY PROTEIN"/>
    <property type="match status" value="1"/>
</dbReference>
<evidence type="ECO:0000256" key="3">
    <source>
        <dbReference type="ARBA" id="ARBA00022692"/>
    </source>
</evidence>
<accession>A0AB39KP47</accession>
<evidence type="ECO:0000256" key="2">
    <source>
        <dbReference type="ARBA" id="ARBA00022475"/>
    </source>
</evidence>
<keyword evidence="3 6" id="KW-0812">Transmembrane</keyword>
<proteinExistence type="predicted"/>
<feature type="transmembrane region" description="Helical" evidence="6">
    <location>
        <begin position="276"/>
        <end position="298"/>
    </location>
</feature>
<evidence type="ECO:0000256" key="4">
    <source>
        <dbReference type="ARBA" id="ARBA00022989"/>
    </source>
</evidence>
<name>A0AB39KP47_9CAUL</name>
<evidence type="ECO:0000313" key="8">
    <source>
        <dbReference type="EMBL" id="XDO95429.1"/>
    </source>
</evidence>
<dbReference type="RefSeq" id="WP_369058278.1">
    <property type="nucleotide sequence ID" value="NZ_CP158375.1"/>
</dbReference>
<dbReference type="EMBL" id="CP158375">
    <property type="protein sequence ID" value="XDO95429.1"/>
    <property type="molecule type" value="Genomic_DNA"/>
</dbReference>
<keyword evidence="4 6" id="KW-1133">Transmembrane helix</keyword>
<dbReference type="PANTHER" id="PTHR35007">
    <property type="entry name" value="INTEGRAL MEMBRANE PROTEIN-RELATED"/>
    <property type="match status" value="1"/>
</dbReference>
<comment type="subcellular location">
    <subcellularLocation>
        <location evidence="1">Cell membrane</location>
        <topology evidence="1">Multi-pass membrane protein</topology>
    </subcellularLocation>
</comment>
<dbReference type="AlphaFoldDB" id="A0AB39KP47"/>
<evidence type="ECO:0000256" key="5">
    <source>
        <dbReference type="ARBA" id="ARBA00023136"/>
    </source>
</evidence>
<gene>
    <name evidence="8" type="ORF">ABOZ73_11445</name>
</gene>
<feature type="domain" description="Type II secretion system protein GspF" evidence="7">
    <location>
        <begin position="140"/>
        <end position="255"/>
    </location>
</feature>